<name>A0A545TH74_9GAMM</name>
<keyword evidence="1" id="KW-1133">Transmembrane helix</keyword>
<feature type="transmembrane region" description="Helical" evidence="1">
    <location>
        <begin position="107"/>
        <end position="125"/>
    </location>
</feature>
<keyword evidence="1" id="KW-0812">Transmembrane</keyword>
<dbReference type="AlphaFoldDB" id="A0A545TH74"/>
<feature type="transmembrane region" description="Helical" evidence="1">
    <location>
        <begin position="67"/>
        <end position="87"/>
    </location>
</feature>
<dbReference type="RefSeq" id="WP_142887937.1">
    <property type="nucleotide sequence ID" value="NZ_VIKR01000001.1"/>
</dbReference>
<protein>
    <submittedName>
        <fullName evidence="2">Uncharacterized protein</fullName>
    </submittedName>
</protein>
<keyword evidence="1" id="KW-0472">Membrane</keyword>
<keyword evidence="3" id="KW-1185">Reference proteome</keyword>
<comment type="caution">
    <text evidence="2">The sequence shown here is derived from an EMBL/GenBank/DDBJ whole genome shotgun (WGS) entry which is preliminary data.</text>
</comment>
<sequence>MLVLKSLAVWILLLIGAMLNGFAREQFLEPLLGESIALPVSGLILCTWIILICYSTITFYGKIPENAYKAIGALWLGVTLAFEFTFANLTQDRSWSDIIPMLNPLTGNLMLFVLLITAISPWGCAKFKKLF</sequence>
<dbReference type="Proteomes" id="UP000317839">
    <property type="component" value="Unassembled WGS sequence"/>
</dbReference>
<evidence type="ECO:0000313" key="2">
    <source>
        <dbReference type="EMBL" id="TQV76577.1"/>
    </source>
</evidence>
<gene>
    <name evidence="2" type="ORF">FLL45_01040</name>
</gene>
<dbReference type="EMBL" id="VIKR01000001">
    <property type="protein sequence ID" value="TQV76577.1"/>
    <property type="molecule type" value="Genomic_DNA"/>
</dbReference>
<proteinExistence type="predicted"/>
<dbReference type="OrthoDB" id="5801246at2"/>
<organism evidence="2 3">
    <name type="scientific">Aliikangiella marina</name>
    <dbReference type="NCBI Taxonomy" id="1712262"/>
    <lineage>
        <taxon>Bacteria</taxon>
        <taxon>Pseudomonadati</taxon>
        <taxon>Pseudomonadota</taxon>
        <taxon>Gammaproteobacteria</taxon>
        <taxon>Oceanospirillales</taxon>
        <taxon>Pleioneaceae</taxon>
        <taxon>Aliikangiella</taxon>
    </lineage>
</organism>
<feature type="transmembrane region" description="Helical" evidence="1">
    <location>
        <begin position="39"/>
        <end position="60"/>
    </location>
</feature>
<evidence type="ECO:0000256" key="1">
    <source>
        <dbReference type="SAM" id="Phobius"/>
    </source>
</evidence>
<accession>A0A545TH74</accession>
<reference evidence="2 3" key="1">
    <citation type="submission" date="2019-06" db="EMBL/GenBank/DDBJ databases">
        <title>Draft genome of Aliikangiella marina GYP-15.</title>
        <authorList>
            <person name="Wang G."/>
        </authorList>
    </citation>
    <scope>NUCLEOTIDE SEQUENCE [LARGE SCALE GENOMIC DNA]</scope>
    <source>
        <strain evidence="2 3">GYP-15</strain>
    </source>
</reference>
<evidence type="ECO:0000313" key="3">
    <source>
        <dbReference type="Proteomes" id="UP000317839"/>
    </source>
</evidence>